<gene>
    <name evidence="5" type="primary">tktB_1</name>
    <name evidence="6" type="ORF">BPS26883_04120</name>
    <name evidence="5" type="ORF">FEQ00_00077</name>
</gene>
<name>A0A6P2N387_9BURK</name>
<organism evidence="6 7">
    <name type="scientific">Burkholderia pseudomultivorans</name>
    <dbReference type="NCBI Taxonomy" id="1207504"/>
    <lineage>
        <taxon>Bacteria</taxon>
        <taxon>Pseudomonadati</taxon>
        <taxon>Pseudomonadota</taxon>
        <taxon>Betaproteobacteria</taxon>
        <taxon>Burkholderiales</taxon>
        <taxon>Burkholderiaceae</taxon>
        <taxon>Burkholderia</taxon>
        <taxon>Burkholderia cepacia complex</taxon>
    </lineage>
</organism>
<keyword evidence="3" id="KW-0786">Thiamine pyrophosphate</keyword>
<evidence type="ECO:0000313" key="6">
    <source>
        <dbReference type="EMBL" id="VWB85838.1"/>
    </source>
</evidence>
<dbReference type="EC" id="2.2.1.1" evidence="5"/>
<evidence type="ECO:0000313" key="8">
    <source>
        <dbReference type="Proteomes" id="UP001248067"/>
    </source>
</evidence>
<dbReference type="Proteomes" id="UP001248067">
    <property type="component" value="Unassembled WGS sequence"/>
</dbReference>
<dbReference type="InterPro" id="IPR029061">
    <property type="entry name" value="THDP-binding"/>
</dbReference>
<sequence>MTNKTERGLDVGKYMLTDDETARLRDRAKFIRLETIRLIEIAKVGHYSSVFSAAEIFAALYYDVMNIRAGEPRWVDRDRFLMGKGHAAVGLFPILADHGFIDKETLNGYTRLGNPLGDHPDMTKVPGVDFSSGSIGHALSNGAGMVTGGRIDGRDFNAFVMLGDGEMQEGQVWEAALFAAHHKLSKLVAIVDRNGYQLDGEVDSIMGIEDLAAKWRAFGWEVHEVDGHDVAALTALLRALKADATRTGPACVIARTVKGKGVSYMETEPGWHLGYLAPVDAQAAIEEIKQTLI</sequence>
<dbReference type="PANTHER" id="PTHR47514:SF1">
    <property type="entry name" value="TRANSKETOLASE N-TERMINAL SECTION-RELATED"/>
    <property type="match status" value="1"/>
</dbReference>
<protein>
    <submittedName>
        <fullName evidence="5 6">Transketolase</fullName>
        <ecNumber evidence="5">2.2.1.1</ecNumber>
    </submittedName>
</protein>
<reference evidence="6 7" key="2">
    <citation type="submission" date="2019-09" db="EMBL/GenBank/DDBJ databases">
        <authorList>
            <person name="Depoorter E."/>
        </authorList>
    </citation>
    <scope>NUCLEOTIDE SEQUENCE [LARGE SCALE GENOMIC DNA]</scope>
    <source>
        <strain evidence="6">LMG 26883</strain>
    </source>
</reference>
<evidence type="ECO:0000256" key="2">
    <source>
        <dbReference type="ARBA" id="ARBA00007131"/>
    </source>
</evidence>
<comment type="similarity">
    <text evidence="2">Belongs to the transketolase family.</text>
</comment>
<dbReference type="GO" id="GO:0004802">
    <property type="term" value="F:transketolase activity"/>
    <property type="evidence" value="ECO:0007669"/>
    <property type="project" value="UniProtKB-EC"/>
</dbReference>
<evidence type="ECO:0000313" key="7">
    <source>
        <dbReference type="Proteomes" id="UP000494162"/>
    </source>
</evidence>
<reference evidence="5 8" key="1">
    <citation type="submission" date="2019-06" db="EMBL/GenBank/DDBJ databases">
        <title>Evolution of Burkholderia multivorans in the lungs of Cystic Fibrosis patients.</title>
        <authorList>
            <person name="Moreira L.M."/>
        </authorList>
    </citation>
    <scope>NUCLEOTIDE SEQUENCE [LARGE SCALE GENOMIC DNA]</scope>
    <source>
        <strain evidence="5 8">VC13239</strain>
    </source>
</reference>
<dbReference type="CDD" id="cd02012">
    <property type="entry name" value="TPP_TK"/>
    <property type="match status" value="1"/>
</dbReference>
<evidence type="ECO:0000256" key="1">
    <source>
        <dbReference type="ARBA" id="ARBA00001964"/>
    </source>
</evidence>
<dbReference type="AlphaFoldDB" id="A0A6P2N387"/>
<evidence type="ECO:0000259" key="4">
    <source>
        <dbReference type="Pfam" id="PF00456"/>
    </source>
</evidence>
<proteinExistence type="inferred from homology"/>
<evidence type="ECO:0000256" key="3">
    <source>
        <dbReference type="ARBA" id="ARBA00023052"/>
    </source>
</evidence>
<comment type="cofactor">
    <cofactor evidence="1">
        <name>thiamine diphosphate</name>
        <dbReference type="ChEBI" id="CHEBI:58937"/>
    </cofactor>
</comment>
<dbReference type="Proteomes" id="UP000494162">
    <property type="component" value="Unassembled WGS sequence"/>
</dbReference>
<dbReference type="Gene3D" id="3.40.50.970">
    <property type="match status" value="1"/>
</dbReference>
<dbReference type="SUPFAM" id="SSF52518">
    <property type="entry name" value="Thiamin diphosphate-binding fold (THDP-binding)"/>
    <property type="match status" value="1"/>
</dbReference>
<dbReference type="EMBL" id="VJSY01000001">
    <property type="protein sequence ID" value="MDR8751677.1"/>
    <property type="molecule type" value="Genomic_DNA"/>
</dbReference>
<keyword evidence="5" id="KW-0808">Transferase</keyword>
<evidence type="ECO:0000313" key="5">
    <source>
        <dbReference type="EMBL" id="MDR8751677.1"/>
    </source>
</evidence>
<dbReference type="EMBL" id="CABVPP010000033">
    <property type="protein sequence ID" value="VWB85838.1"/>
    <property type="molecule type" value="Genomic_DNA"/>
</dbReference>
<dbReference type="PANTHER" id="PTHR47514">
    <property type="entry name" value="TRANSKETOLASE N-TERMINAL SECTION-RELATED"/>
    <property type="match status" value="1"/>
</dbReference>
<dbReference type="Pfam" id="PF00456">
    <property type="entry name" value="Transketolase_N"/>
    <property type="match status" value="1"/>
</dbReference>
<feature type="domain" description="Transketolase N-terminal" evidence="4">
    <location>
        <begin position="28"/>
        <end position="272"/>
    </location>
</feature>
<keyword evidence="8" id="KW-1185">Reference proteome</keyword>
<dbReference type="InterPro" id="IPR005474">
    <property type="entry name" value="Transketolase_N"/>
</dbReference>
<accession>A0A6P2N387</accession>